<dbReference type="Proteomes" id="UP000664495">
    <property type="component" value="Unassembled WGS sequence"/>
</dbReference>
<feature type="transmembrane region" description="Helical" evidence="1">
    <location>
        <begin position="25"/>
        <end position="44"/>
    </location>
</feature>
<name>A0ABS3HDZ6_9ENTE</name>
<protein>
    <submittedName>
        <fullName evidence="2">Uncharacterized protein</fullName>
    </submittedName>
</protein>
<proteinExistence type="predicted"/>
<reference evidence="2 3" key="1">
    <citation type="submission" date="2021-03" db="EMBL/GenBank/DDBJ databases">
        <title>Enterococcal diversity collection.</title>
        <authorList>
            <person name="Gilmore M.S."/>
            <person name="Schwartzman J."/>
            <person name="Van Tyne D."/>
            <person name="Martin M."/>
            <person name="Earl A.M."/>
            <person name="Manson A.L."/>
            <person name="Straub T."/>
            <person name="Salamzade R."/>
            <person name="Saavedra J."/>
            <person name="Lebreton F."/>
            <person name="Prichula J."/>
            <person name="Schaufler K."/>
            <person name="Gaca A."/>
            <person name="Sgardioli B."/>
            <person name="Wagenaar J."/>
            <person name="Strong T."/>
        </authorList>
    </citation>
    <scope>NUCLEOTIDE SEQUENCE [LARGE SCALE GENOMIC DNA]</scope>
    <source>
        <strain evidence="2 3">MJM16</strain>
    </source>
</reference>
<evidence type="ECO:0000313" key="2">
    <source>
        <dbReference type="EMBL" id="MBO0451125.1"/>
    </source>
</evidence>
<keyword evidence="1" id="KW-1133">Transmembrane helix</keyword>
<sequence length="76" mass="8640">MTDKELKEMNDLGIPFLQVDNPQNVFLINLAIGILLILIGLFLLKKSELKHKSIIGWLFVATGLTACFTRIIEWIN</sequence>
<feature type="transmembrane region" description="Helical" evidence="1">
    <location>
        <begin position="56"/>
        <end position="75"/>
    </location>
</feature>
<dbReference type="EMBL" id="JAFLVR010000005">
    <property type="protein sequence ID" value="MBO0451125.1"/>
    <property type="molecule type" value="Genomic_DNA"/>
</dbReference>
<dbReference type="RefSeq" id="WP_207106932.1">
    <property type="nucleotide sequence ID" value="NZ_JAFLVR010000005.1"/>
</dbReference>
<evidence type="ECO:0000313" key="3">
    <source>
        <dbReference type="Proteomes" id="UP000664495"/>
    </source>
</evidence>
<evidence type="ECO:0000256" key="1">
    <source>
        <dbReference type="SAM" id="Phobius"/>
    </source>
</evidence>
<keyword evidence="1" id="KW-0472">Membrane</keyword>
<comment type="caution">
    <text evidence="2">The sequence shown here is derived from an EMBL/GenBank/DDBJ whole genome shotgun (WGS) entry which is preliminary data.</text>
</comment>
<keyword evidence="1" id="KW-0812">Transmembrane</keyword>
<gene>
    <name evidence="2" type="ORF">JZO85_02520</name>
</gene>
<accession>A0ABS3HDZ6</accession>
<organism evidence="2 3">
    <name type="scientific">Candidatus Enterococcus murrayae</name>
    <dbReference type="NCBI Taxonomy" id="2815321"/>
    <lineage>
        <taxon>Bacteria</taxon>
        <taxon>Bacillati</taxon>
        <taxon>Bacillota</taxon>
        <taxon>Bacilli</taxon>
        <taxon>Lactobacillales</taxon>
        <taxon>Enterococcaceae</taxon>
        <taxon>Enterococcus</taxon>
    </lineage>
</organism>
<keyword evidence="3" id="KW-1185">Reference proteome</keyword>